<evidence type="ECO:0000313" key="1">
    <source>
        <dbReference type="EMBL" id="CRZ00472.1"/>
    </source>
</evidence>
<name>A0A0H5QFW8_9EUKA</name>
<reference evidence="1" key="1">
    <citation type="submission" date="2015-04" db="EMBL/GenBank/DDBJ databases">
        <title>The genome sequence of the plant pathogenic Rhizarian Plasmodiophora brassicae reveals insights in its biotrophic life cycle and the origin of chitin synthesis.</title>
        <authorList>
            <person name="Schwelm A."/>
            <person name="Fogelqvist J."/>
            <person name="Knaust A."/>
            <person name="Julke S."/>
            <person name="Lilja T."/>
            <person name="Dhandapani V."/>
            <person name="Bonilla-Rosso G."/>
            <person name="Karlsson M."/>
            <person name="Shevchenko A."/>
            <person name="Choi S.R."/>
            <person name="Kim H.G."/>
            <person name="Park J.Y."/>
            <person name="Lim Y.P."/>
            <person name="Ludwig-Muller J."/>
            <person name="Dixelius C."/>
        </authorList>
    </citation>
    <scope>NUCLEOTIDE SEQUENCE</scope>
    <source>
        <tissue evidence="1">Potato root galls</tissue>
    </source>
</reference>
<dbReference type="Gene3D" id="2.60.120.200">
    <property type="match status" value="1"/>
</dbReference>
<accession>A0A0H5QFW8</accession>
<sequence length="116" mass="12780">PNSPARFATVPDSPSFTFAFWVFPFNFGSTPTSLLQFGTKVPVNKTIAIFLNSDGSIALDLWSERRQVQLSRLPVNIWTHVTVSVDTGYGAIFIFYNNGSGGSQWVTYASGVARRN</sequence>
<feature type="non-terminal residue" evidence="1">
    <location>
        <position position="116"/>
    </location>
</feature>
<feature type="non-terminal residue" evidence="1">
    <location>
        <position position="1"/>
    </location>
</feature>
<dbReference type="SUPFAM" id="SSF49899">
    <property type="entry name" value="Concanavalin A-like lectins/glucanases"/>
    <property type="match status" value="1"/>
</dbReference>
<evidence type="ECO:0008006" key="2">
    <source>
        <dbReference type="Google" id="ProtNLM"/>
    </source>
</evidence>
<dbReference type="Pfam" id="PF13385">
    <property type="entry name" value="Laminin_G_3"/>
    <property type="match status" value="1"/>
</dbReference>
<proteinExistence type="predicted"/>
<dbReference type="InterPro" id="IPR013320">
    <property type="entry name" value="ConA-like_dom_sf"/>
</dbReference>
<protein>
    <recommendedName>
        <fullName evidence="2">Laminin G domain-containing protein</fullName>
    </recommendedName>
</protein>
<dbReference type="EMBL" id="HACM01000030">
    <property type="protein sequence ID" value="CRZ00472.1"/>
    <property type="molecule type" value="Transcribed_RNA"/>
</dbReference>
<dbReference type="AlphaFoldDB" id="A0A0H5QFW8"/>
<organism evidence="1">
    <name type="scientific">Spongospora subterranea</name>
    <dbReference type="NCBI Taxonomy" id="70186"/>
    <lineage>
        <taxon>Eukaryota</taxon>
        <taxon>Sar</taxon>
        <taxon>Rhizaria</taxon>
        <taxon>Endomyxa</taxon>
        <taxon>Phytomyxea</taxon>
        <taxon>Plasmodiophorida</taxon>
        <taxon>Plasmodiophoridae</taxon>
        <taxon>Spongospora</taxon>
    </lineage>
</organism>